<dbReference type="OrthoDB" id="7322641at2"/>
<evidence type="ECO:0000313" key="2">
    <source>
        <dbReference type="EMBL" id="ABQ70788.1"/>
    </source>
</evidence>
<dbReference type="KEGG" id="swi:Swit_4450"/>
<keyword evidence="3" id="KW-1185">Reference proteome</keyword>
<evidence type="ECO:0000259" key="1">
    <source>
        <dbReference type="Pfam" id="PF14021"/>
    </source>
</evidence>
<feature type="domain" description="TNT" evidence="1">
    <location>
        <begin position="232"/>
        <end position="322"/>
    </location>
</feature>
<dbReference type="GO" id="GO:0050135">
    <property type="term" value="F:NADP+ nucleosidase activity"/>
    <property type="evidence" value="ECO:0007669"/>
    <property type="project" value="InterPro"/>
</dbReference>
<gene>
    <name evidence="2" type="ordered locus">Swit_4450</name>
</gene>
<reference evidence="2 3" key="1">
    <citation type="journal article" date="2010" name="J. Bacteriol.">
        <title>Genome sequence of the dioxin-mineralizing bacterium Sphingomonas wittichii RW1.</title>
        <authorList>
            <person name="Miller T.R."/>
            <person name="Delcher A.L."/>
            <person name="Salzberg S.L."/>
            <person name="Saunders E."/>
            <person name="Detter J.C."/>
            <person name="Halden R.U."/>
        </authorList>
    </citation>
    <scope>NUCLEOTIDE SEQUENCE [LARGE SCALE GENOMIC DNA]</scope>
    <source>
        <strain evidence="3">DSM 6014 / CCUG 31198 / JCM 15750 / NBRC 105917 / EY 4224 / RW1</strain>
    </source>
</reference>
<accession>A0A9J9LG59</accession>
<dbReference type="InterPro" id="IPR025331">
    <property type="entry name" value="TNT"/>
</dbReference>
<evidence type="ECO:0000313" key="3">
    <source>
        <dbReference type="Proteomes" id="UP000001989"/>
    </source>
</evidence>
<protein>
    <recommendedName>
        <fullName evidence="1">TNT domain-containing protein</fullName>
    </recommendedName>
</protein>
<dbReference type="AlphaFoldDB" id="A0A9J9LG59"/>
<sequence length="324" mass="35294">MSGPKSLPKMLFEEDYARRLEQERDAAAFAEGRDVPEIVVNGRRPSGEPVKSGKGFLERIDDLFDTNLSGMNPHRTSAARQGPSDQGPVDWKMARYDLGPAPGLAETYSYGGRSYPSFEAAQAAHPDMPLIGNPPSVASEYAARRDKAFLDSIGSGALGLGPMSYVMGGSPETIQASTQFDEALGGLAAGTGFRPASRTRLPLPNAEAPMREFKKWPSNNGFLYSLKGEIPVKYRFDRYGDEGRLGDKDDAGRFTAPLGTPYEQRAVGHRPDDQAYHAYESMVGLPVEGGPAVPWLGQPGGAWQFRHPENMTTMLANGKIRRLR</sequence>
<dbReference type="EMBL" id="CP000699">
    <property type="protein sequence ID" value="ABQ70788.1"/>
    <property type="molecule type" value="Genomic_DNA"/>
</dbReference>
<organism evidence="2 3">
    <name type="scientific">Rhizorhabdus wittichii (strain DSM 6014 / CCUG 31198 / JCM 15750 / NBRC 105917 / EY 4224 / RW1)</name>
    <name type="common">Sphingomonas wittichii</name>
    <dbReference type="NCBI Taxonomy" id="392499"/>
    <lineage>
        <taxon>Bacteria</taxon>
        <taxon>Pseudomonadati</taxon>
        <taxon>Pseudomonadota</taxon>
        <taxon>Alphaproteobacteria</taxon>
        <taxon>Sphingomonadales</taxon>
        <taxon>Sphingomonadaceae</taxon>
        <taxon>Rhizorhabdus</taxon>
    </lineage>
</organism>
<name>A0A9J9LG59_RHIWR</name>
<dbReference type="Pfam" id="PF14021">
    <property type="entry name" value="TNT"/>
    <property type="match status" value="1"/>
</dbReference>
<proteinExistence type="predicted"/>
<dbReference type="Proteomes" id="UP000001989">
    <property type="component" value="Chromosome"/>
</dbReference>